<evidence type="ECO:0000256" key="3">
    <source>
        <dbReference type="ARBA" id="ARBA00022475"/>
    </source>
</evidence>
<dbReference type="GO" id="GO:0033281">
    <property type="term" value="C:TAT protein transport complex"/>
    <property type="evidence" value="ECO:0007669"/>
    <property type="project" value="UniProtKB-UniRule"/>
</dbReference>
<comment type="subunit">
    <text evidence="9">Forms a complex with TatC.</text>
</comment>
<dbReference type="InterPro" id="IPR006312">
    <property type="entry name" value="TatA/E"/>
</dbReference>
<dbReference type="GO" id="GO:0008320">
    <property type="term" value="F:protein transmembrane transporter activity"/>
    <property type="evidence" value="ECO:0007669"/>
    <property type="project" value="UniProtKB-UniRule"/>
</dbReference>
<reference evidence="10" key="1">
    <citation type="submission" date="2021-03" db="EMBL/GenBank/DDBJ databases">
        <title>Taxonomic study of Clostridium polyendosporum from meadow-gley soil under rice.</title>
        <authorList>
            <person name="Kobayashi H."/>
            <person name="Tanizawa Y."/>
            <person name="Yagura M."/>
        </authorList>
    </citation>
    <scope>NUCLEOTIDE SEQUENCE</scope>
    <source>
        <strain evidence="10">JCM 30710</strain>
    </source>
</reference>
<keyword evidence="5 9" id="KW-0653">Protein transport</keyword>
<keyword evidence="2 9" id="KW-0813">Transport</keyword>
<evidence type="ECO:0000256" key="1">
    <source>
        <dbReference type="ARBA" id="ARBA00004162"/>
    </source>
</evidence>
<evidence type="ECO:0000256" key="9">
    <source>
        <dbReference type="HAMAP-Rule" id="MF_00236"/>
    </source>
</evidence>
<keyword evidence="6 9" id="KW-1133">Transmembrane helix</keyword>
<keyword evidence="3 9" id="KW-1003">Cell membrane</keyword>
<gene>
    <name evidence="9 10" type="primary">tatA</name>
    <name evidence="10" type="ORF">CPJCM30710_04060</name>
</gene>
<name>A0A919RWH1_9CLOT</name>
<sequence>MPSLGLPELIVILVIALVVFGPKKLPEVGRALGSSIKEFKKSAKEITNDIENKEKDS</sequence>
<protein>
    <recommendedName>
        <fullName evidence="9">Sec-independent protein translocase protein TatA</fullName>
    </recommendedName>
</protein>
<keyword evidence="8 9" id="KW-0472">Membrane</keyword>
<accession>A0A919RWH1</accession>
<dbReference type="RefSeq" id="WP_281413942.1">
    <property type="nucleotide sequence ID" value="NZ_BOPZ01000002.1"/>
</dbReference>
<evidence type="ECO:0000256" key="6">
    <source>
        <dbReference type="ARBA" id="ARBA00022989"/>
    </source>
</evidence>
<dbReference type="Proteomes" id="UP000679179">
    <property type="component" value="Unassembled WGS sequence"/>
</dbReference>
<evidence type="ECO:0000256" key="2">
    <source>
        <dbReference type="ARBA" id="ARBA00022448"/>
    </source>
</evidence>
<comment type="function">
    <text evidence="9">Part of the twin-arginine translocation (Tat) system that transports large folded proteins containing a characteristic twin-arginine motif in their signal peptide across membranes. TatA could form the protein-conducting channel of the Tat system.</text>
</comment>
<keyword evidence="4 9" id="KW-0812">Transmembrane</keyword>
<comment type="caution">
    <text evidence="10">The sequence shown here is derived from an EMBL/GenBank/DDBJ whole genome shotgun (WGS) entry which is preliminary data.</text>
</comment>
<dbReference type="PRINTS" id="PR01506">
    <property type="entry name" value="TATBPROTEIN"/>
</dbReference>
<dbReference type="GO" id="GO:0043953">
    <property type="term" value="P:protein transport by the Tat complex"/>
    <property type="evidence" value="ECO:0007669"/>
    <property type="project" value="UniProtKB-UniRule"/>
</dbReference>
<feature type="transmembrane region" description="Helical" evidence="9">
    <location>
        <begin position="6"/>
        <end position="22"/>
    </location>
</feature>
<dbReference type="AlphaFoldDB" id="A0A919RWH1"/>
<keyword evidence="7 9" id="KW-0811">Translocation</keyword>
<dbReference type="EMBL" id="BOPZ01000002">
    <property type="protein sequence ID" value="GIM27740.1"/>
    <property type="molecule type" value="Genomic_DNA"/>
</dbReference>
<dbReference type="Pfam" id="PF02416">
    <property type="entry name" value="TatA_B_E"/>
    <property type="match status" value="1"/>
</dbReference>
<evidence type="ECO:0000256" key="4">
    <source>
        <dbReference type="ARBA" id="ARBA00022692"/>
    </source>
</evidence>
<evidence type="ECO:0000256" key="5">
    <source>
        <dbReference type="ARBA" id="ARBA00022927"/>
    </source>
</evidence>
<organism evidence="10 11">
    <name type="scientific">Clostridium polyendosporum</name>
    <dbReference type="NCBI Taxonomy" id="69208"/>
    <lineage>
        <taxon>Bacteria</taxon>
        <taxon>Bacillati</taxon>
        <taxon>Bacillota</taxon>
        <taxon>Clostridia</taxon>
        <taxon>Eubacteriales</taxon>
        <taxon>Clostridiaceae</taxon>
        <taxon>Clostridium</taxon>
    </lineage>
</organism>
<evidence type="ECO:0000256" key="8">
    <source>
        <dbReference type="ARBA" id="ARBA00023136"/>
    </source>
</evidence>
<evidence type="ECO:0000256" key="7">
    <source>
        <dbReference type="ARBA" id="ARBA00023010"/>
    </source>
</evidence>
<keyword evidence="11" id="KW-1185">Reference proteome</keyword>
<evidence type="ECO:0000313" key="10">
    <source>
        <dbReference type="EMBL" id="GIM27740.1"/>
    </source>
</evidence>
<evidence type="ECO:0000313" key="11">
    <source>
        <dbReference type="Proteomes" id="UP000679179"/>
    </source>
</evidence>
<dbReference type="NCBIfam" id="TIGR01411">
    <property type="entry name" value="tatAE"/>
    <property type="match status" value="1"/>
</dbReference>
<dbReference type="HAMAP" id="MF_00236">
    <property type="entry name" value="TatA_E"/>
    <property type="match status" value="1"/>
</dbReference>
<comment type="subcellular location">
    <subcellularLocation>
        <location evidence="1 9">Cell membrane</location>
        <topology evidence="1 9">Single-pass membrane protein</topology>
    </subcellularLocation>
</comment>
<comment type="similarity">
    <text evidence="9">Belongs to the TatA/E family.</text>
</comment>
<dbReference type="InterPro" id="IPR003369">
    <property type="entry name" value="TatA/B/E"/>
</dbReference>
<proteinExistence type="inferred from homology"/>
<dbReference type="Gene3D" id="1.20.5.3310">
    <property type="match status" value="1"/>
</dbReference>
<dbReference type="PANTHER" id="PTHR42982:SF1">
    <property type="entry name" value="SEC-INDEPENDENT PROTEIN TRANSLOCASE PROTEIN TATA"/>
    <property type="match status" value="1"/>
</dbReference>
<dbReference type="PANTHER" id="PTHR42982">
    <property type="entry name" value="SEC-INDEPENDENT PROTEIN TRANSLOCASE PROTEIN TATA"/>
    <property type="match status" value="1"/>
</dbReference>
<dbReference type="NCBIfam" id="NF011430">
    <property type="entry name" value="PRK14861.1"/>
    <property type="match status" value="1"/>
</dbReference>